<organism evidence="5 6">
    <name type="scientific">Rubroshorea leprosula</name>
    <dbReference type="NCBI Taxonomy" id="152421"/>
    <lineage>
        <taxon>Eukaryota</taxon>
        <taxon>Viridiplantae</taxon>
        <taxon>Streptophyta</taxon>
        <taxon>Embryophyta</taxon>
        <taxon>Tracheophyta</taxon>
        <taxon>Spermatophyta</taxon>
        <taxon>Magnoliopsida</taxon>
        <taxon>eudicotyledons</taxon>
        <taxon>Gunneridae</taxon>
        <taxon>Pentapetalae</taxon>
        <taxon>rosids</taxon>
        <taxon>malvids</taxon>
        <taxon>Malvales</taxon>
        <taxon>Dipterocarpaceae</taxon>
        <taxon>Rubroshorea</taxon>
    </lineage>
</organism>
<dbReference type="InterPro" id="IPR012337">
    <property type="entry name" value="RNaseH-like_sf"/>
</dbReference>
<dbReference type="SUPFAM" id="SSF56672">
    <property type="entry name" value="DNA/RNA polymerases"/>
    <property type="match status" value="1"/>
</dbReference>
<dbReference type="GO" id="GO:0004523">
    <property type="term" value="F:RNA-DNA hybrid ribonuclease activity"/>
    <property type="evidence" value="ECO:0007669"/>
    <property type="project" value="InterPro"/>
</dbReference>
<sequence>MEQQSNPINQAKTVDSSKNGGIPLNAQIQGQIGTSQPTVSNSVFLFYSPQSNPTHKPRAWKREGRDKRTPLVHPKFTTGSVKRKEEQDQNTTIVTASLEKRGRGIGVDGEQIIVSSGTAMQACRSSRNKRKMKFRFEEMWLRKEECQEVVSSSWSSVTGYEGWNTLIQKVQSCSSALTTWNSTKFGKVQKRLRQCMRKINALQQQPHYEIVSHKERQVLAEMEEWLEREEIMWRQRSREIWIQEGDRNTRFFHSYFTSLFETTQPVDISHVTKCLSLCVLEVDNNYLTSEFTEEEVSKALFQMHPSKASGPNGLSPAFFQHFWGQIKDDILKPCLQFLNHGVEFPPALNFTHVVLIPKCKDPKIMYNLRPINLCTVIYKVIAKVLANRFKQILLRVISQEKKGARGWYALKLDMSKAFDRVEWPYLEAVMKALGFAETWVQKIMACVSSVQYEMLLNEGLTAMIKEAERRDFLRGASELGARNLLDILKKYEAASGQMVNLCKSSVTFSPNVDQQTRVKILDVLGMEETKKPKEVSRLPIPSREVLIKSVLQALPMYVMSTFLLHTRLCTELERIMNRYWWGGGDDEHKIHWMEWRRLAIPKNMGGLGFRALHEFNTALLGKQGWRLLVNSDSLAARVLKAKYFPRSDLLHASLKPSCSLTWRSIWHSLDLLKHGCWRLIGDGRNTRIWSDPWIPGNSQYYVQSPQPENCDLEYVRDLIDADTHTWKRDLVMETFNSHEAQLILSLPLSWMGQHDSWGRRLWSLDIPEKVHLLLWSAYCNILPTKDNLHHRQIMVDPECPVCDLEQESVLHSLMSCLAAQAVWLGCPFTLKVFELGIETFAASFDIVVEVLGTEHLELFCVVCWKRWNCRNNALWNGKITSPQVIVEQSLLFLNEYRCLTISKGRGATVVQRHTETRWQPPGEELVKINVDGATSDEERVHGMGAVARDSLGEVMAAMVCKGQGLVPAEIAKACSLQQALRWAQNLSFRRIILESDCSSIVTALNSLTLSFHSSLGAILLDCKRLMTMFLSCHVQHVQ</sequence>
<feature type="domain" description="RNase H type-1" evidence="3">
    <location>
        <begin position="929"/>
        <end position="1037"/>
    </location>
</feature>
<dbReference type="InterPro" id="IPR043502">
    <property type="entry name" value="DNA/RNA_pol_sf"/>
</dbReference>
<reference evidence="5 6" key="1">
    <citation type="journal article" date="2021" name="Commun. Biol.">
        <title>The genome of Shorea leprosula (Dipterocarpaceae) highlights the ecological relevance of drought in aseasonal tropical rainforests.</title>
        <authorList>
            <person name="Ng K.K.S."/>
            <person name="Kobayashi M.J."/>
            <person name="Fawcett J.A."/>
            <person name="Hatakeyama M."/>
            <person name="Paape T."/>
            <person name="Ng C.H."/>
            <person name="Ang C.C."/>
            <person name="Tnah L.H."/>
            <person name="Lee C.T."/>
            <person name="Nishiyama T."/>
            <person name="Sese J."/>
            <person name="O'Brien M.J."/>
            <person name="Copetti D."/>
            <person name="Mohd Noor M.I."/>
            <person name="Ong R.C."/>
            <person name="Putra M."/>
            <person name="Sireger I.Z."/>
            <person name="Indrioko S."/>
            <person name="Kosugi Y."/>
            <person name="Izuno A."/>
            <person name="Isagi Y."/>
            <person name="Lee S.L."/>
            <person name="Shimizu K.K."/>
        </authorList>
    </citation>
    <scope>NUCLEOTIDE SEQUENCE [LARGE SCALE GENOMIC DNA]</scope>
    <source>
        <strain evidence="5">214</strain>
    </source>
</reference>
<dbReference type="InterPro" id="IPR000477">
    <property type="entry name" value="RT_dom"/>
</dbReference>
<evidence type="ECO:0008006" key="7">
    <source>
        <dbReference type="Google" id="ProtNLM"/>
    </source>
</evidence>
<dbReference type="Pfam" id="PF13966">
    <property type="entry name" value="zf-RVT"/>
    <property type="match status" value="1"/>
</dbReference>
<comment type="caution">
    <text evidence="5">The sequence shown here is derived from an EMBL/GenBank/DDBJ whole genome shotgun (WGS) entry which is preliminary data.</text>
</comment>
<evidence type="ECO:0000313" key="5">
    <source>
        <dbReference type="EMBL" id="GKV01547.1"/>
    </source>
</evidence>
<dbReference type="InterPro" id="IPR026960">
    <property type="entry name" value="RVT-Znf"/>
</dbReference>
<feature type="region of interest" description="Disordered" evidence="1">
    <location>
        <begin position="1"/>
        <end position="21"/>
    </location>
</feature>
<dbReference type="AlphaFoldDB" id="A0AAV5IHZ2"/>
<dbReference type="GO" id="GO:0003676">
    <property type="term" value="F:nucleic acid binding"/>
    <property type="evidence" value="ECO:0007669"/>
    <property type="project" value="InterPro"/>
</dbReference>
<dbReference type="PANTHER" id="PTHR33116">
    <property type="entry name" value="REVERSE TRANSCRIPTASE ZINC-BINDING DOMAIN-CONTAINING PROTEIN-RELATED-RELATED"/>
    <property type="match status" value="1"/>
</dbReference>
<evidence type="ECO:0000259" key="3">
    <source>
        <dbReference type="Pfam" id="PF13456"/>
    </source>
</evidence>
<dbReference type="PANTHER" id="PTHR33116:SF86">
    <property type="entry name" value="REVERSE TRANSCRIPTASE DOMAIN-CONTAINING PROTEIN"/>
    <property type="match status" value="1"/>
</dbReference>
<dbReference type="EMBL" id="BPVZ01000017">
    <property type="protein sequence ID" value="GKV01547.1"/>
    <property type="molecule type" value="Genomic_DNA"/>
</dbReference>
<evidence type="ECO:0000259" key="2">
    <source>
        <dbReference type="Pfam" id="PF00078"/>
    </source>
</evidence>
<keyword evidence="6" id="KW-1185">Reference proteome</keyword>
<dbReference type="Proteomes" id="UP001054252">
    <property type="component" value="Unassembled WGS sequence"/>
</dbReference>
<dbReference type="Pfam" id="PF00078">
    <property type="entry name" value="RVT_1"/>
    <property type="match status" value="1"/>
</dbReference>
<feature type="compositionally biased region" description="Polar residues" evidence="1">
    <location>
        <begin position="1"/>
        <end position="19"/>
    </location>
</feature>
<dbReference type="InterPro" id="IPR044730">
    <property type="entry name" value="RNase_H-like_dom_plant"/>
</dbReference>
<dbReference type="SUPFAM" id="SSF53098">
    <property type="entry name" value="Ribonuclease H-like"/>
    <property type="match status" value="1"/>
</dbReference>
<dbReference type="CDD" id="cd06222">
    <property type="entry name" value="RNase_H_like"/>
    <property type="match status" value="1"/>
</dbReference>
<dbReference type="InterPro" id="IPR002156">
    <property type="entry name" value="RNaseH_domain"/>
</dbReference>
<protein>
    <recommendedName>
        <fullName evidence="7">Reverse transcriptase</fullName>
    </recommendedName>
</protein>
<accession>A0AAV5IHZ2</accession>
<evidence type="ECO:0000313" key="6">
    <source>
        <dbReference type="Proteomes" id="UP001054252"/>
    </source>
</evidence>
<feature type="domain" description="Reverse transcriptase" evidence="2">
    <location>
        <begin position="365"/>
        <end position="449"/>
    </location>
</feature>
<dbReference type="InterPro" id="IPR036397">
    <property type="entry name" value="RNaseH_sf"/>
</dbReference>
<gene>
    <name evidence="5" type="ORF">SLEP1_g14094</name>
</gene>
<name>A0AAV5IHZ2_9ROSI</name>
<dbReference type="Pfam" id="PF13456">
    <property type="entry name" value="RVT_3"/>
    <property type="match status" value="1"/>
</dbReference>
<proteinExistence type="predicted"/>
<evidence type="ECO:0000256" key="1">
    <source>
        <dbReference type="SAM" id="MobiDB-lite"/>
    </source>
</evidence>
<feature type="domain" description="Reverse transcriptase zinc-binding" evidence="4">
    <location>
        <begin position="753"/>
        <end position="823"/>
    </location>
</feature>
<dbReference type="Gene3D" id="3.30.420.10">
    <property type="entry name" value="Ribonuclease H-like superfamily/Ribonuclease H"/>
    <property type="match status" value="1"/>
</dbReference>
<evidence type="ECO:0000259" key="4">
    <source>
        <dbReference type="Pfam" id="PF13966"/>
    </source>
</evidence>